<dbReference type="RefSeq" id="XP_041560629.1">
    <property type="nucleotide sequence ID" value="XM_041694839.1"/>
</dbReference>
<dbReference type="KEGG" id="apuu:APUU_70013A"/>
<reference evidence="1" key="2">
    <citation type="submission" date="2021-02" db="EMBL/GenBank/DDBJ databases">
        <title>Aspergillus puulaauensis MK2 genome sequence.</title>
        <authorList>
            <person name="Futagami T."/>
            <person name="Mori K."/>
            <person name="Kadooka C."/>
            <person name="Tanaka T."/>
        </authorList>
    </citation>
    <scope>NUCLEOTIDE SEQUENCE</scope>
    <source>
        <strain evidence="1">MK2</strain>
    </source>
</reference>
<dbReference type="Proteomes" id="UP000654913">
    <property type="component" value="Chromosome 7"/>
</dbReference>
<reference evidence="1" key="1">
    <citation type="submission" date="2021-01" db="EMBL/GenBank/DDBJ databases">
        <authorList>
            <consortium name="Aspergillus puulaauensis MK2 genome sequencing consortium"/>
            <person name="Kazuki M."/>
            <person name="Futagami T."/>
        </authorList>
    </citation>
    <scope>NUCLEOTIDE SEQUENCE</scope>
    <source>
        <strain evidence="1">MK2</strain>
    </source>
</reference>
<dbReference type="GeneID" id="64978440"/>
<sequence length="81" mass="8730">MHPFTGTLLGLADSRPSTALVVGNHSQETDKVVGNATAGNIHGFVDDRYADVRQPLRVPLTQPPAGNMRWRSPKAIEVKAP</sequence>
<proteinExistence type="predicted"/>
<keyword evidence="2" id="KW-1185">Reference proteome</keyword>
<evidence type="ECO:0000313" key="2">
    <source>
        <dbReference type="Proteomes" id="UP000654913"/>
    </source>
</evidence>
<dbReference type="AlphaFoldDB" id="A0A7R7XX16"/>
<evidence type="ECO:0000313" key="1">
    <source>
        <dbReference type="EMBL" id="BCS28443.1"/>
    </source>
</evidence>
<protein>
    <submittedName>
        <fullName evidence="1">Uncharacterized protein</fullName>
    </submittedName>
</protein>
<gene>
    <name evidence="1" type="ORF">APUU_70013A</name>
</gene>
<accession>A0A7R7XX16</accession>
<dbReference type="EMBL" id="AP024449">
    <property type="protein sequence ID" value="BCS28443.1"/>
    <property type="molecule type" value="Genomic_DNA"/>
</dbReference>
<name>A0A7R7XX16_9EURO</name>
<organism evidence="1 2">
    <name type="scientific">Aspergillus puulaauensis</name>
    <dbReference type="NCBI Taxonomy" id="1220207"/>
    <lineage>
        <taxon>Eukaryota</taxon>
        <taxon>Fungi</taxon>
        <taxon>Dikarya</taxon>
        <taxon>Ascomycota</taxon>
        <taxon>Pezizomycotina</taxon>
        <taxon>Eurotiomycetes</taxon>
        <taxon>Eurotiomycetidae</taxon>
        <taxon>Eurotiales</taxon>
        <taxon>Aspergillaceae</taxon>
        <taxon>Aspergillus</taxon>
    </lineage>
</organism>